<evidence type="ECO:0000256" key="7">
    <source>
        <dbReference type="ARBA" id="ARBA00022842"/>
    </source>
</evidence>
<keyword evidence="5 9" id="KW-0255">Endonuclease</keyword>
<reference evidence="11 12" key="1">
    <citation type="submission" date="2016-04" db="EMBL/GenBank/DDBJ databases">
        <title>Complete Genome Sequence of Halotalea alkalilenta IHB B 13600.</title>
        <authorList>
            <person name="Swarnkar M.K."/>
            <person name="Sharma A."/>
            <person name="Kaushal K."/>
            <person name="Soni R."/>
            <person name="Rana S."/>
            <person name="Singh A.K."/>
            <person name="Gulati A."/>
        </authorList>
    </citation>
    <scope>NUCLEOTIDE SEQUENCE [LARGE SCALE GENOMIC DNA]</scope>
    <source>
        <strain evidence="11 12">IHB B 13600</strain>
    </source>
</reference>
<keyword evidence="8 9" id="KW-0051">Antiviral defense</keyword>
<feature type="binding site" evidence="9">
    <location>
        <position position="8"/>
    </location>
    <ligand>
        <name>Mg(2+)</name>
        <dbReference type="ChEBI" id="CHEBI:18420"/>
        <note>catalytic</note>
    </ligand>
</feature>
<evidence type="ECO:0000313" key="11">
    <source>
        <dbReference type="EMBL" id="ANF56275.1"/>
    </source>
</evidence>
<dbReference type="CDD" id="cd09725">
    <property type="entry name" value="Cas2_I_II_III"/>
    <property type="match status" value="1"/>
</dbReference>
<evidence type="ECO:0000256" key="4">
    <source>
        <dbReference type="ARBA" id="ARBA00022723"/>
    </source>
</evidence>
<keyword evidence="3 9" id="KW-0540">Nuclease</keyword>
<dbReference type="GO" id="GO:0016787">
    <property type="term" value="F:hydrolase activity"/>
    <property type="evidence" value="ECO:0007669"/>
    <property type="project" value="UniProtKB-KW"/>
</dbReference>
<dbReference type="AlphaFoldDB" id="A0A172YB86"/>
<evidence type="ECO:0000256" key="6">
    <source>
        <dbReference type="ARBA" id="ARBA00022801"/>
    </source>
</evidence>
<dbReference type="EC" id="3.1.-.-" evidence="9"/>
<dbReference type="NCBIfam" id="TIGR01573">
    <property type="entry name" value="cas2"/>
    <property type="match status" value="1"/>
</dbReference>
<dbReference type="InterPro" id="IPR019199">
    <property type="entry name" value="Virulence_VapD/CRISPR_Cas2"/>
</dbReference>
<evidence type="ECO:0000256" key="8">
    <source>
        <dbReference type="ARBA" id="ARBA00023118"/>
    </source>
</evidence>
<evidence type="ECO:0000256" key="9">
    <source>
        <dbReference type="HAMAP-Rule" id="MF_01471"/>
    </source>
</evidence>
<dbReference type="RefSeq" id="WP_064121263.1">
    <property type="nucleotide sequence ID" value="NZ_CP015243.1"/>
</dbReference>
<name>A0A172YB86_9GAMM</name>
<dbReference type="SUPFAM" id="SSF143430">
    <property type="entry name" value="TTP0101/SSO1404-like"/>
    <property type="match status" value="1"/>
</dbReference>
<dbReference type="Gene3D" id="3.30.70.240">
    <property type="match status" value="1"/>
</dbReference>
<evidence type="ECO:0000256" key="10">
    <source>
        <dbReference type="PIRNR" id="PIRNR032582"/>
    </source>
</evidence>
<dbReference type="GO" id="GO:0051607">
    <property type="term" value="P:defense response to virus"/>
    <property type="evidence" value="ECO:0007669"/>
    <property type="project" value="UniProtKB-UniRule"/>
</dbReference>
<evidence type="ECO:0000256" key="2">
    <source>
        <dbReference type="ARBA" id="ARBA00009959"/>
    </source>
</evidence>
<organism evidence="11 12">
    <name type="scientific">Halotalea alkalilenta</name>
    <dbReference type="NCBI Taxonomy" id="376489"/>
    <lineage>
        <taxon>Bacteria</taxon>
        <taxon>Pseudomonadati</taxon>
        <taxon>Pseudomonadota</taxon>
        <taxon>Gammaproteobacteria</taxon>
        <taxon>Oceanospirillales</taxon>
        <taxon>Halomonadaceae</taxon>
        <taxon>Halotalea</taxon>
    </lineage>
</organism>
<dbReference type="PANTHER" id="PTHR34405:SF3">
    <property type="entry name" value="CRISPR-ASSOCIATED ENDORIBONUCLEASE CAS2 3"/>
    <property type="match status" value="1"/>
</dbReference>
<keyword evidence="4 9" id="KW-0479">Metal-binding</keyword>
<dbReference type="GO" id="GO:0046872">
    <property type="term" value="F:metal ion binding"/>
    <property type="evidence" value="ECO:0007669"/>
    <property type="project" value="UniProtKB-UniRule"/>
</dbReference>
<sequence length="96" mass="11172">MMVLVSYDVSTSSDGGEGRLRRVAKACRDLGQRVQFSVFEIEVEPDQWVRLRQRLIELIDDEVDSLRFYFLGRNWKNRIEHIGAKPSLDMNGPLVF</sequence>
<comment type="cofactor">
    <cofactor evidence="1 9">
        <name>Mg(2+)</name>
        <dbReference type="ChEBI" id="CHEBI:18420"/>
    </cofactor>
</comment>
<comment type="function">
    <text evidence="9">CRISPR (clustered regularly interspaced short palindromic repeat), is an adaptive immune system that provides protection against mobile genetic elements (viruses, transposable elements and conjugative plasmids). CRISPR clusters contain sequences complementary to antecedent mobile elements and target invading nucleic acids. CRISPR clusters are transcribed and processed into CRISPR RNA (crRNA). Functions as a ssRNA-specific endoribonuclease. Involved in the integration of spacer DNA into the CRISPR cassette.</text>
</comment>
<dbReference type="KEGG" id="haa:A5892_01350"/>
<keyword evidence="6 9" id="KW-0378">Hydrolase</keyword>
<gene>
    <name evidence="9" type="primary">cas2</name>
    <name evidence="11" type="ORF">A5892_01350</name>
</gene>
<dbReference type="EMBL" id="CP015243">
    <property type="protein sequence ID" value="ANF56275.1"/>
    <property type="molecule type" value="Genomic_DNA"/>
</dbReference>
<keyword evidence="12" id="KW-1185">Reference proteome</keyword>
<dbReference type="Pfam" id="PF09827">
    <property type="entry name" value="CRISPR_Cas2"/>
    <property type="match status" value="1"/>
</dbReference>
<proteinExistence type="inferred from homology"/>
<dbReference type="InterPro" id="IPR021127">
    <property type="entry name" value="CRISPR_associated_Cas2"/>
</dbReference>
<dbReference type="GO" id="GO:0043571">
    <property type="term" value="P:maintenance of CRISPR repeat elements"/>
    <property type="evidence" value="ECO:0007669"/>
    <property type="project" value="UniProtKB-UniRule"/>
</dbReference>
<keyword evidence="7 9" id="KW-0460">Magnesium</keyword>
<evidence type="ECO:0000313" key="12">
    <source>
        <dbReference type="Proteomes" id="UP000077875"/>
    </source>
</evidence>
<evidence type="ECO:0000256" key="3">
    <source>
        <dbReference type="ARBA" id="ARBA00022722"/>
    </source>
</evidence>
<dbReference type="STRING" id="376489.A5892_01350"/>
<evidence type="ECO:0000256" key="5">
    <source>
        <dbReference type="ARBA" id="ARBA00022759"/>
    </source>
</evidence>
<accession>A0A172YB86</accession>
<dbReference type="PIRSF" id="PIRSF032582">
    <property type="entry name" value="Cas2"/>
    <property type="match status" value="1"/>
</dbReference>
<evidence type="ECO:0000256" key="1">
    <source>
        <dbReference type="ARBA" id="ARBA00001946"/>
    </source>
</evidence>
<dbReference type="GO" id="GO:0004521">
    <property type="term" value="F:RNA endonuclease activity"/>
    <property type="evidence" value="ECO:0007669"/>
    <property type="project" value="UniProtKB-UniRule"/>
</dbReference>
<protein>
    <recommendedName>
        <fullName evidence="9">CRISPR-associated endoribonuclease Cas2</fullName>
        <ecNumber evidence="9">3.1.-.-</ecNumber>
    </recommendedName>
</protein>
<dbReference type="Proteomes" id="UP000077875">
    <property type="component" value="Chromosome"/>
</dbReference>
<comment type="similarity">
    <text evidence="2 9 10">Belongs to the CRISPR-associated endoribonuclease Cas2 protein family.</text>
</comment>
<dbReference type="PANTHER" id="PTHR34405">
    <property type="entry name" value="CRISPR-ASSOCIATED ENDORIBONUCLEASE CAS2"/>
    <property type="match status" value="1"/>
</dbReference>
<dbReference type="HAMAP" id="MF_01471">
    <property type="entry name" value="Cas2"/>
    <property type="match status" value="1"/>
</dbReference>
<comment type="subunit">
    <text evidence="9">Homodimer, forms a heterotetramer with a Cas1 homodimer.</text>
</comment>